<protein>
    <submittedName>
        <fullName evidence="2">Uncharacterized protein</fullName>
    </submittedName>
</protein>
<dbReference type="Proteomes" id="UP000188342">
    <property type="component" value="Unassembled WGS sequence"/>
</dbReference>
<dbReference type="EMBL" id="FUKQ01000007">
    <property type="protein sequence ID" value="SJN18596.1"/>
    <property type="molecule type" value="Genomic_DNA"/>
</dbReference>
<accession>A0A1R4IFP9</accession>
<reference evidence="2 3" key="1">
    <citation type="submission" date="2017-02" db="EMBL/GenBank/DDBJ databases">
        <authorList>
            <person name="Peterson S.W."/>
        </authorList>
    </citation>
    <scope>NUCLEOTIDE SEQUENCE [LARGE SCALE GENOMIC DNA]</scope>
    <source>
        <strain evidence="2 3">LSP_Lj1</strain>
    </source>
</reference>
<keyword evidence="3" id="KW-1185">Reference proteome</keyword>
<feature type="transmembrane region" description="Helical" evidence="1">
    <location>
        <begin position="41"/>
        <end position="62"/>
    </location>
</feature>
<gene>
    <name evidence="2" type="ORF">FM114_01490</name>
</gene>
<keyword evidence="1" id="KW-0472">Membrane</keyword>
<keyword evidence="1" id="KW-0812">Transmembrane</keyword>
<evidence type="ECO:0000313" key="2">
    <source>
        <dbReference type="EMBL" id="SJN18596.1"/>
    </source>
</evidence>
<name>A0A1R4IFP9_9ACTN</name>
<dbReference type="AlphaFoldDB" id="A0A1R4IFP9"/>
<keyword evidence="1" id="KW-1133">Transmembrane helix</keyword>
<evidence type="ECO:0000256" key="1">
    <source>
        <dbReference type="SAM" id="Phobius"/>
    </source>
</evidence>
<organism evidence="2 3">
    <name type="scientific">Luteococcus japonicus LSP_Lj1</name>
    <dbReference type="NCBI Taxonomy" id="1255658"/>
    <lineage>
        <taxon>Bacteria</taxon>
        <taxon>Bacillati</taxon>
        <taxon>Actinomycetota</taxon>
        <taxon>Actinomycetes</taxon>
        <taxon>Propionibacteriales</taxon>
        <taxon>Propionibacteriaceae</taxon>
        <taxon>Luteococcus</taxon>
    </lineage>
</organism>
<sequence>MVKCLLAGCGITFLGAGGLAFMALAGSESYSSTRLVFEAAVSGFIATLLGGWFLGALLWIVFGARENAKRSANVAVQHYRDYWQERQRASLALAQGVHSEVVRQDLWDWRIVDDFDSVDLPAMGL</sequence>
<proteinExistence type="predicted"/>
<evidence type="ECO:0000313" key="3">
    <source>
        <dbReference type="Proteomes" id="UP000188342"/>
    </source>
</evidence>